<keyword evidence="4 5" id="KW-0472">Membrane</keyword>
<evidence type="ECO:0000259" key="6">
    <source>
        <dbReference type="PROSITE" id="PS50262"/>
    </source>
</evidence>
<feature type="transmembrane region" description="Helical" evidence="5">
    <location>
        <begin position="51"/>
        <end position="73"/>
    </location>
</feature>
<feature type="transmembrane region" description="Helical" evidence="5">
    <location>
        <begin position="229"/>
        <end position="254"/>
    </location>
</feature>
<dbReference type="Gene3D" id="1.20.1070.10">
    <property type="entry name" value="Rhodopsin 7-helix transmembrane proteins"/>
    <property type="match status" value="1"/>
</dbReference>
<keyword evidence="2 5" id="KW-0812">Transmembrane</keyword>
<sequence length="345" mass="40764">MTTLASSLAFVNVQLYRYFVPIQILCGTFSNVSNISIFSSKSLRLYSCSRYYLVQSIVSLVYIYTVVIIRWLAEGFNTDVTLYSIDLCKFYIYFLYVIRLMTASLLILSCIDRYLSSSSNYKLRKFSQIKVTRYTIPLTVIISSVSYIYLLMYVEIKQGILCNIYNSHYVQFHYIFFTILSNLSPPLLLLVFGLLTLKNVRHQRQQIHAANNNNNNQLYRRRDNQMIRLMLYQAFIYVLFALPLALIATVNAFNTPTTVTLFLQKAFIVVSFFNFILSFFINTLSATIYRQEFLKQLIFISKKLFRSTWIEKRFIHRQQKQRQIKRFTFKRTVTVQQQTMTQTMT</sequence>
<dbReference type="GO" id="GO:0016020">
    <property type="term" value="C:membrane"/>
    <property type="evidence" value="ECO:0007669"/>
    <property type="project" value="UniProtKB-SubCell"/>
</dbReference>
<proteinExistence type="predicted"/>
<gene>
    <name evidence="7" type="ORF">OVA965_LOCUS38544</name>
    <name evidence="8" type="ORF">TMI583_LOCUS39745</name>
</gene>
<dbReference type="Proteomes" id="UP000682733">
    <property type="component" value="Unassembled WGS sequence"/>
</dbReference>
<dbReference type="EMBL" id="CAJOBA010060507">
    <property type="protein sequence ID" value="CAF4324419.1"/>
    <property type="molecule type" value="Genomic_DNA"/>
</dbReference>
<evidence type="ECO:0000313" key="9">
    <source>
        <dbReference type="Proteomes" id="UP000682733"/>
    </source>
</evidence>
<accession>A0A8S2UA92</accession>
<feature type="transmembrane region" description="Helical" evidence="5">
    <location>
        <begin position="20"/>
        <end position="39"/>
    </location>
</feature>
<dbReference type="GO" id="GO:0004930">
    <property type="term" value="F:G protein-coupled receptor activity"/>
    <property type="evidence" value="ECO:0007669"/>
    <property type="project" value="InterPro"/>
</dbReference>
<feature type="domain" description="G-protein coupled receptors family 1 profile" evidence="6">
    <location>
        <begin position="30"/>
        <end position="289"/>
    </location>
</feature>
<feature type="transmembrane region" description="Helical" evidence="5">
    <location>
        <begin position="174"/>
        <end position="197"/>
    </location>
</feature>
<dbReference type="Pfam" id="PF00001">
    <property type="entry name" value="7tm_1"/>
    <property type="match status" value="1"/>
</dbReference>
<dbReference type="PROSITE" id="PS50262">
    <property type="entry name" value="G_PROTEIN_RECEP_F1_2"/>
    <property type="match status" value="1"/>
</dbReference>
<dbReference type="InterPro" id="IPR017452">
    <property type="entry name" value="GPCR_Rhodpsn_7TM"/>
</dbReference>
<evidence type="ECO:0000313" key="7">
    <source>
        <dbReference type="EMBL" id="CAF1536602.1"/>
    </source>
</evidence>
<name>A0A8S2UA92_9BILA</name>
<reference evidence="8" key="1">
    <citation type="submission" date="2021-02" db="EMBL/GenBank/DDBJ databases">
        <authorList>
            <person name="Nowell W R."/>
        </authorList>
    </citation>
    <scope>NUCLEOTIDE SEQUENCE</scope>
</reference>
<organism evidence="8 9">
    <name type="scientific">Didymodactylos carnosus</name>
    <dbReference type="NCBI Taxonomy" id="1234261"/>
    <lineage>
        <taxon>Eukaryota</taxon>
        <taxon>Metazoa</taxon>
        <taxon>Spiralia</taxon>
        <taxon>Gnathifera</taxon>
        <taxon>Rotifera</taxon>
        <taxon>Eurotatoria</taxon>
        <taxon>Bdelloidea</taxon>
        <taxon>Philodinida</taxon>
        <taxon>Philodinidae</taxon>
        <taxon>Didymodactylos</taxon>
    </lineage>
</organism>
<keyword evidence="3 5" id="KW-1133">Transmembrane helix</keyword>
<evidence type="ECO:0000256" key="5">
    <source>
        <dbReference type="SAM" id="Phobius"/>
    </source>
</evidence>
<dbReference type="AlphaFoldDB" id="A0A8S2UA92"/>
<dbReference type="InterPro" id="IPR000276">
    <property type="entry name" value="GPCR_Rhodpsn"/>
</dbReference>
<evidence type="ECO:0000256" key="1">
    <source>
        <dbReference type="ARBA" id="ARBA00004370"/>
    </source>
</evidence>
<evidence type="ECO:0000256" key="3">
    <source>
        <dbReference type="ARBA" id="ARBA00022989"/>
    </source>
</evidence>
<dbReference type="EMBL" id="CAJNOK010038208">
    <property type="protein sequence ID" value="CAF1536602.1"/>
    <property type="molecule type" value="Genomic_DNA"/>
</dbReference>
<feature type="transmembrane region" description="Helical" evidence="5">
    <location>
        <begin position="266"/>
        <end position="289"/>
    </location>
</feature>
<evidence type="ECO:0000256" key="2">
    <source>
        <dbReference type="ARBA" id="ARBA00022692"/>
    </source>
</evidence>
<protein>
    <recommendedName>
        <fullName evidence="6">G-protein coupled receptors family 1 profile domain-containing protein</fullName>
    </recommendedName>
</protein>
<feature type="transmembrane region" description="Helical" evidence="5">
    <location>
        <begin position="93"/>
        <end position="115"/>
    </location>
</feature>
<comment type="caution">
    <text evidence="8">The sequence shown here is derived from an EMBL/GenBank/DDBJ whole genome shotgun (WGS) entry which is preliminary data.</text>
</comment>
<comment type="subcellular location">
    <subcellularLocation>
        <location evidence="1">Membrane</location>
    </subcellularLocation>
</comment>
<feature type="transmembrane region" description="Helical" evidence="5">
    <location>
        <begin position="136"/>
        <end position="154"/>
    </location>
</feature>
<evidence type="ECO:0000313" key="8">
    <source>
        <dbReference type="EMBL" id="CAF4324419.1"/>
    </source>
</evidence>
<evidence type="ECO:0000256" key="4">
    <source>
        <dbReference type="ARBA" id="ARBA00023136"/>
    </source>
</evidence>
<dbReference type="Proteomes" id="UP000677228">
    <property type="component" value="Unassembled WGS sequence"/>
</dbReference>
<dbReference type="SUPFAM" id="SSF81321">
    <property type="entry name" value="Family A G protein-coupled receptor-like"/>
    <property type="match status" value="1"/>
</dbReference>